<evidence type="ECO:0000313" key="6">
    <source>
        <dbReference type="Proteomes" id="UP001234178"/>
    </source>
</evidence>
<reference evidence="5 6" key="1">
    <citation type="journal article" date="2023" name="Nucleic Acids Res.">
        <title>The hologenome of Daphnia magna reveals possible DNA methylation and microbiome-mediated evolution of the host genome.</title>
        <authorList>
            <person name="Chaturvedi A."/>
            <person name="Li X."/>
            <person name="Dhandapani V."/>
            <person name="Marshall H."/>
            <person name="Kissane S."/>
            <person name="Cuenca-Cambronero M."/>
            <person name="Asole G."/>
            <person name="Calvet F."/>
            <person name="Ruiz-Romero M."/>
            <person name="Marangio P."/>
            <person name="Guigo R."/>
            <person name="Rago D."/>
            <person name="Mirbahai L."/>
            <person name="Eastwood N."/>
            <person name="Colbourne J.K."/>
            <person name="Zhou J."/>
            <person name="Mallon E."/>
            <person name="Orsini L."/>
        </authorList>
    </citation>
    <scope>NUCLEOTIDE SEQUENCE [LARGE SCALE GENOMIC DNA]</scope>
    <source>
        <strain evidence="5">LRV0_1</strain>
    </source>
</reference>
<evidence type="ECO:0000256" key="3">
    <source>
        <dbReference type="ARBA" id="ARBA00022837"/>
    </source>
</evidence>
<dbReference type="PROSITE" id="PS50222">
    <property type="entry name" value="EF_HAND_2"/>
    <property type="match status" value="1"/>
</dbReference>
<evidence type="ECO:0000256" key="2">
    <source>
        <dbReference type="ARBA" id="ARBA00022737"/>
    </source>
</evidence>
<keyword evidence="1" id="KW-0479">Metal-binding</keyword>
<dbReference type="InterPro" id="IPR002048">
    <property type="entry name" value="EF_hand_dom"/>
</dbReference>
<dbReference type="InterPro" id="IPR011992">
    <property type="entry name" value="EF-hand-dom_pair"/>
</dbReference>
<name>A0ABR0APW4_9CRUS</name>
<keyword evidence="3" id="KW-0106">Calcium</keyword>
<comment type="caution">
    <text evidence="5">The sequence shown here is derived from an EMBL/GenBank/DDBJ whole genome shotgun (WGS) entry which is preliminary data.</text>
</comment>
<dbReference type="Proteomes" id="UP001234178">
    <property type="component" value="Unassembled WGS sequence"/>
</dbReference>
<sequence>MMKAYTRFPYGVASVIATSIGASCQLPRPPWIDITNFGPTVPSHLIDQNISEKEAKKQLQTDDGCRALFDAFDKDRSVSVCINTFLKAIPPPMSDGRKRVIADALKKLDRTGDGIVTLEDLINGVYNVKHNPRYLSGEETEEQILKKFLANFESNGSIDGMVTYDEFLDYYAGVSSSIDHDAYFDLMMRQAWKM</sequence>
<organism evidence="5 6">
    <name type="scientific">Daphnia magna</name>
    <dbReference type="NCBI Taxonomy" id="35525"/>
    <lineage>
        <taxon>Eukaryota</taxon>
        <taxon>Metazoa</taxon>
        <taxon>Ecdysozoa</taxon>
        <taxon>Arthropoda</taxon>
        <taxon>Crustacea</taxon>
        <taxon>Branchiopoda</taxon>
        <taxon>Diplostraca</taxon>
        <taxon>Cladocera</taxon>
        <taxon>Anomopoda</taxon>
        <taxon>Daphniidae</taxon>
        <taxon>Daphnia</taxon>
    </lineage>
</organism>
<dbReference type="SUPFAM" id="SSF47473">
    <property type="entry name" value="EF-hand"/>
    <property type="match status" value="1"/>
</dbReference>
<gene>
    <name evidence="5" type="ORF">OUZ56_016176</name>
</gene>
<keyword evidence="2" id="KW-0677">Repeat</keyword>
<dbReference type="PANTHER" id="PTHR34524">
    <property type="entry name" value="CALCYPHOSIN"/>
    <property type="match status" value="1"/>
</dbReference>
<protein>
    <recommendedName>
        <fullName evidence="4">EF-hand domain-containing protein</fullName>
    </recommendedName>
</protein>
<keyword evidence="6" id="KW-1185">Reference proteome</keyword>
<feature type="domain" description="EF-hand" evidence="4">
    <location>
        <begin position="96"/>
        <end position="131"/>
    </location>
</feature>
<accession>A0ABR0APW4</accession>
<dbReference type="InterPro" id="IPR051581">
    <property type="entry name" value="Ca-bind"/>
</dbReference>
<proteinExistence type="predicted"/>
<dbReference type="EMBL" id="JAOYFB010000038">
    <property type="protein sequence ID" value="KAK4027164.1"/>
    <property type="molecule type" value="Genomic_DNA"/>
</dbReference>
<dbReference type="PROSITE" id="PS51257">
    <property type="entry name" value="PROKAR_LIPOPROTEIN"/>
    <property type="match status" value="1"/>
</dbReference>
<evidence type="ECO:0000313" key="5">
    <source>
        <dbReference type="EMBL" id="KAK4027164.1"/>
    </source>
</evidence>
<dbReference type="PANTHER" id="PTHR34524:SF6">
    <property type="entry name" value="CALCYPHOSINE LIKE"/>
    <property type="match status" value="1"/>
</dbReference>
<evidence type="ECO:0000259" key="4">
    <source>
        <dbReference type="PROSITE" id="PS50222"/>
    </source>
</evidence>
<evidence type="ECO:0000256" key="1">
    <source>
        <dbReference type="ARBA" id="ARBA00022723"/>
    </source>
</evidence>
<dbReference type="Gene3D" id="1.10.238.10">
    <property type="entry name" value="EF-hand"/>
    <property type="match status" value="1"/>
</dbReference>